<protein>
    <submittedName>
        <fullName evidence="3">Uncharacterized protein YndB with AHSA1/START domain</fullName>
    </submittedName>
</protein>
<dbReference type="Proteomes" id="UP000240971">
    <property type="component" value="Unassembled WGS sequence"/>
</dbReference>
<name>A0A2P8HNZ2_CHINA</name>
<evidence type="ECO:0000256" key="1">
    <source>
        <dbReference type="ARBA" id="ARBA00006817"/>
    </source>
</evidence>
<sequence length="141" mass="15904">MDKQLKLAESIGINAPASKVWTALTDKALIKQYFFGTDVNTDWKKGSPITFSGEWEGNTYVEKGEILDIEKEKLLSFSYLSSGTEDLPQNYATIVYHLDNHNGETNLTVTQVNFKNQEAYDHSVENWKNVLAGLKKIVEAN</sequence>
<evidence type="ECO:0000259" key="2">
    <source>
        <dbReference type="Pfam" id="PF08327"/>
    </source>
</evidence>
<proteinExistence type="inferred from homology"/>
<comment type="caution">
    <text evidence="3">The sequence shown here is derived from an EMBL/GenBank/DDBJ whole genome shotgun (WGS) entry which is preliminary data.</text>
</comment>
<keyword evidence="4" id="KW-1185">Reference proteome</keyword>
<dbReference type="Pfam" id="PF08327">
    <property type="entry name" value="AHSA1"/>
    <property type="match status" value="1"/>
</dbReference>
<dbReference type="EMBL" id="PYAW01000002">
    <property type="protein sequence ID" value="PSL47931.1"/>
    <property type="molecule type" value="Genomic_DNA"/>
</dbReference>
<feature type="domain" description="Activator of Hsp90 ATPase homologue 1/2-like C-terminal" evidence="2">
    <location>
        <begin position="14"/>
        <end position="139"/>
    </location>
</feature>
<comment type="similarity">
    <text evidence="1">Belongs to the AHA1 family.</text>
</comment>
<dbReference type="OrthoDB" id="2355173at2"/>
<dbReference type="InterPro" id="IPR023393">
    <property type="entry name" value="START-like_dom_sf"/>
</dbReference>
<organism evidence="3 4">
    <name type="scientific">Chitinophaga niastensis</name>
    <dbReference type="NCBI Taxonomy" id="536980"/>
    <lineage>
        <taxon>Bacteria</taxon>
        <taxon>Pseudomonadati</taxon>
        <taxon>Bacteroidota</taxon>
        <taxon>Chitinophagia</taxon>
        <taxon>Chitinophagales</taxon>
        <taxon>Chitinophagaceae</taxon>
        <taxon>Chitinophaga</taxon>
    </lineage>
</organism>
<dbReference type="CDD" id="cd07814">
    <property type="entry name" value="SRPBCC_CalC_Aha1-like"/>
    <property type="match status" value="1"/>
</dbReference>
<reference evidence="3 4" key="1">
    <citation type="submission" date="2018-03" db="EMBL/GenBank/DDBJ databases">
        <title>Genomic Encyclopedia of Archaeal and Bacterial Type Strains, Phase II (KMG-II): from individual species to whole genera.</title>
        <authorList>
            <person name="Goeker M."/>
        </authorList>
    </citation>
    <scope>NUCLEOTIDE SEQUENCE [LARGE SCALE GENOMIC DNA]</scope>
    <source>
        <strain evidence="3 4">DSM 24859</strain>
    </source>
</reference>
<evidence type="ECO:0000313" key="3">
    <source>
        <dbReference type="EMBL" id="PSL47931.1"/>
    </source>
</evidence>
<dbReference type="InterPro" id="IPR013538">
    <property type="entry name" value="ASHA1/2-like_C"/>
</dbReference>
<dbReference type="AlphaFoldDB" id="A0A2P8HNZ2"/>
<evidence type="ECO:0000313" key="4">
    <source>
        <dbReference type="Proteomes" id="UP000240971"/>
    </source>
</evidence>
<gene>
    <name evidence="3" type="ORF">CLV51_102791</name>
</gene>
<accession>A0A2P8HNZ2</accession>
<dbReference type="RefSeq" id="WP_106528350.1">
    <property type="nucleotide sequence ID" value="NZ_PYAW01000002.1"/>
</dbReference>
<dbReference type="SUPFAM" id="SSF55961">
    <property type="entry name" value="Bet v1-like"/>
    <property type="match status" value="1"/>
</dbReference>
<dbReference type="Gene3D" id="3.30.530.20">
    <property type="match status" value="1"/>
</dbReference>